<proteinExistence type="predicted"/>
<dbReference type="EMBL" id="AE017282">
    <property type="protein sequence ID" value="AAU91074.1"/>
    <property type="molecule type" value="Genomic_DNA"/>
</dbReference>
<organism evidence="1 2">
    <name type="scientific">Methylococcus capsulatus (strain ATCC 33009 / NCIMB 11132 / Bath)</name>
    <dbReference type="NCBI Taxonomy" id="243233"/>
    <lineage>
        <taxon>Bacteria</taxon>
        <taxon>Pseudomonadati</taxon>
        <taxon>Pseudomonadota</taxon>
        <taxon>Gammaproteobacteria</taxon>
        <taxon>Methylococcales</taxon>
        <taxon>Methylococcaceae</taxon>
        <taxon>Methylococcus</taxon>
    </lineage>
</organism>
<evidence type="ECO:0000313" key="1">
    <source>
        <dbReference type="EMBL" id="AAU91074.1"/>
    </source>
</evidence>
<name>Q603D3_METCA</name>
<dbReference type="KEGG" id="mca:MCA2874"/>
<gene>
    <name evidence="1" type="ordered locus">MCA2874</name>
</gene>
<dbReference type="AlphaFoldDB" id="Q603D3"/>
<dbReference type="Proteomes" id="UP000006821">
    <property type="component" value="Chromosome"/>
</dbReference>
<dbReference type="HOGENOM" id="CLU_3218487_0_0_6"/>
<reference evidence="1 2" key="1">
    <citation type="journal article" date="2004" name="PLoS Biol.">
        <title>Genomic insights into methanotrophy: the complete genome sequence of Methylococcus capsulatus (Bath).</title>
        <authorList>
            <person name="Ward N.L."/>
            <person name="Larsen O."/>
            <person name="Sakwa J."/>
            <person name="Bruseth L."/>
            <person name="Khouri H.M."/>
            <person name="Durkin A.S."/>
            <person name="Dimitrov G."/>
            <person name="Jiang L."/>
            <person name="Scanlan D."/>
            <person name="Kang K.H."/>
            <person name="Lewis M.R."/>
            <person name="Nelson K.E."/>
            <person name="Methe B.A."/>
            <person name="Wu M."/>
            <person name="Heidelberg J.F."/>
            <person name="Paulsen I.T."/>
            <person name="Fouts D.E."/>
            <person name="Ravel J."/>
            <person name="Tettelin H."/>
            <person name="Ren Q."/>
            <person name="Read T.D."/>
            <person name="DeBoy R.T."/>
            <person name="Seshadri R."/>
            <person name="Salzberg S.L."/>
            <person name="Jensen H.B."/>
            <person name="Birkeland N.K."/>
            <person name="Nelson W.C."/>
            <person name="Dodson R.J."/>
            <person name="Grindhaug S.H."/>
            <person name="Holt I.E."/>
            <person name="Eidhammer I."/>
            <person name="Jonasen I."/>
            <person name="Vanaken S."/>
            <person name="Utterback T.R."/>
            <person name="Feldblyum T.V."/>
            <person name="Fraser C.M."/>
            <person name="Lillehaug J.R."/>
            <person name="Eisen J.A."/>
        </authorList>
    </citation>
    <scope>NUCLEOTIDE SEQUENCE [LARGE SCALE GENOMIC DNA]</scope>
    <source>
        <strain evidence="2">ATCC 33009 / NCIMB 11132 / Bath</strain>
    </source>
</reference>
<dbReference type="STRING" id="243233.MCA2874"/>
<accession>Q603D3</accession>
<sequence length="44" mass="5011">MGREFRGNRYHPINPTAGQRVVNIFSHASAMLDGVVVFPQNNRR</sequence>
<protein>
    <submittedName>
        <fullName evidence="1">Uncharacterized protein</fullName>
    </submittedName>
</protein>
<evidence type="ECO:0000313" key="2">
    <source>
        <dbReference type="Proteomes" id="UP000006821"/>
    </source>
</evidence>